<feature type="compositionally biased region" description="Gly residues" evidence="1">
    <location>
        <begin position="84"/>
        <end position="95"/>
    </location>
</feature>
<feature type="compositionally biased region" description="Basic and acidic residues" evidence="1">
    <location>
        <begin position="25"/>
        <end position="46"/>
    </location>
</feature>
<dbReference type="Proteomes" id="UP000233551">
    <property type="component" value="Unassembled WGS sequence"/>
</dbReference>
<organism evidence="2 3">
    <name type="scientific">Punica granatum</name>
    <name type="common">Pomegranate</name>
    <dbReference type="NCBI Taxonomy" id="22663"/>
    <lineage>
        <taxon>Eukaryota</taxon>
        <taxon>Viridiplantae</taxon>
        <taxon>Streptophyta</taxon>
        <taxon>Embryophyta</taxon>
        <taxon>Tracheophyta</taxon>
        <taxon>Spermatophyta</taxon>
        <taxon>Magnoliopsida</taxon>
        <taxon>eudicotyledons</taxon>
        <taxon>Gunneridae</taxon>
        <taxon>Pentapetalae</taxon>
        <taxon>rosids</taxon>
        <taxon>malvids</taxon>
        <taxon>Myrtales</taxon>
        <taxon>Lythraceae</taxon>
        <taxon>Punica</taxon>
    </lineage>
</organism>
<feature type="compositionally biased region" description="Polar residues" evidence="1">
    <location>
        <begin position="12"/>
        <end position="24"/>
    </location>
</feature>
<comment type="caution">
    <text evidence="2">The sequence shown here is derived from an EMBL/GenBank/DDBJ whole genome shotgun (WGS) entry which is preliminary data.</text>
</comment>
<dbReference type="AlphaFoldDB" id="A0A2I0KEH1"/>
<sequence length="117" mass="11988">MPKNIKRAETAGPSSTLPNTQGLTKENHPCPPLEKRAEKSSEKGTSEGELAPLVMTMMVQLTSDELEGGGDTFVDPAAAAASTGVGGRGSGGDSGGDSRSTHIRPYWASIFSGVVGN</sequence>
<evidence type="ECO:0000313" key="3">
    <source>
        <dbReference type="Proteomes" id="UP000233551"/>
    </source>
</evidence>
<keyword evidence="3" id="KW-1185">Reference proteome</keyword>
<protein>
    <submittedName>
        <fullName evidence="2">Uncharacterized protein</fullName>
    </submittedName>
</protein>
<gene>
    <name evidence="2" type="ORF">CRG98_012668</name>
</gene>
<dbReference type="EMBL" id="PGOL01000652">
    <property type="protein sequence ID" value="PKI66905.1"/>
    <property type="molecule type" value="Genomic_DNA"/>
</dbReference>
<evidence type="ECO:0000256" key="1">
    <source>
        <dbReference type="SAM" id="MobiDB-lite"/>
    </source>
</evidence>
<feature type="region of interest" description="Disordered" evidence="1">
    <location>
        <begin position="1"/>
        <end position="52"/>
    </location>
</feature>
<evidence type="ECO:0000313" key="2">
    <source>
        <dbReference type="EMBL" id="PKI66905.1"/>
    </source>
</evidence>
<name>A0A2I0KEH1_PUNGR</name>
<reference evidence="2 3" key="1">
    <citation type="submission" date="2017-11" db="EMBL/GenBank/DDBJ databases">
        <title>De-novo sequencing of pomegranate (Punica granatum L.) genome.</title>
        <authorList>
            <person name="Akparov Z."/>
            <person name="Amiraslanov A."/>
            <person name="Hajiyeva S."/>
            <person name="Abbasov M."/>
            <person name="Kaur K."/>
            <person name="Hamwieh A."/>
            <person name="Solovyev V."/>
            <person name="Salamov A."/>
            <person name="Braich B."/>
            <person name="Kosarev P."/>
            <person name="Mahmoud A."/>
            <person name="Hajiyev E."/>
            <person name="Babayeva S."/>
            <person name="Izzatullayeva V."/>
            <person name="Mammadov A."/>
            <person name="Mammadov A."/>
            <person name="Sharifova S."/>
            <person name="Ojaghi J."/>
            <person name="Eynullazada K."/>
            <person name="Bayramov B."/>
            <person name="Abdulazimova A."/>
            <person name="Shahmuradov I."/>
        </authorList>
    </citation>
    <scope>NUCLEOTIDE SEQUENCE [LARGE SCALE GENOMIC DNA]</scope>
    <source>
        <strain evidence="3">cv. AG2017</strain>
        <tissue evidence="2">Leaf</tissue>
    </source>
</reference>
<accession>A0A2I0KEH1</accession>
<proteinExistence type="predicted"/>
<feature type="region of interest" description="Disordered" evidence="1">
    <location>
        <begin position="66"/>
        <end position="102"/>
    </location>
</feature>